<dbReference type="GO" id="GO:0007023">
    <property type="term" value="P:post-chaperonin tubulin folding pathway"/>
    <property type="evidence" value="ECO:0007669"/>
    <property type="project" value="InterPro"/>
</dbReference>
<evidence type="ECO:0000313" key="1">
    <source>
        <dbReference type="EMBL" id="KAG6426677.1"/>
    </source>
</evidence>
<dbReference type="GO" id="GO:0048487">
    <property type="term" value="F:beta-tubulin binding"/>
    <property type="evidence" value="ECO:0007669"/>
    <property type="project" value="InterPro"/>
</dbReference>
<protein>
    <submittedName>
        <fullName evidence="1">Uncharacterized protein</fullName>
    </submittedName>
</protein>
<dbReference type="Proteomes" id="UP000298416">
    <property type="component" value="Unassembled WGS sequence"/>
</dbReference>
<dbReference type="AlphaFoldDB" id="A0A8X9A1X0"/>
<dbReference type="Gene3D" id="1.20.58.90">
    <property type="match status" value="1"/>
</dbReference>
<proteinExistence type="predicted"/>
<dbReference type="EMBL" id="PNBA02000004">
    <property type="protein sequence ID" value="KAG6426677.1"/>
    <property type="molecule type" value="Genomic_DNA"/>
</dbReference>
<dbReference type="InterPro" id="IPR036126">
    <property type="entry name" value="TBCA_sf"/>
</dbReference>
<dbReference type="SUPFAM" id="SSF46988">
    <property type="entry name" value="Tubulin chaperone cofactor A"/>
    <property type="match status" value="1"/>
</dbReference>
<organism evidence="1">
    <name type="scientific">Salvia splendens</name>
    <name type="common">Scarlet sage</name>
    <dbReference type="NCBI Taxonomy" id="180675"/>
    <lineage>
        <taxon>Eukaryota</taxon>
        <taxon>Viridiplantae</taxon>
        <taxon>Streptophyta</taxon>
        <taxon>Embryophyta</taxon>
        <taxon>Tracheophyta</taxon>
        <taxon>Spermatophyta</taxon>
        <taxon>Magnoliopsida</taxon>
        <taxon>eudicotyledons</taxon>
        <taxon>Gunneridae</taxon>
        <taxon>Pentapetalae</taxon>
        <taxon>asterids</taxon>
        <taxon>lamiids</taxon>
        <taxon>Lamiales</taxon>
        <taxon>Lamiaceae</taxon>
        <taxon>Nepetoideae</taxon>
        <taxon>Mentheae</taxon>
        <taxon>Salviinae</taxon>
        <taxon>Salvia</taxon>
        <taxon>Salvia subgen. Calosphace</taxon>
        <taxon>core Calosphace</taxon>
    </lineage>
</organism>
<keyword evidence="2" id="KW-1185">Reference proteome</keyword>
<reference evidence="1" key="1">
    <citation type="submission" date="2018-01" db="EMBL/GenBank/DDBJ databases">
        <authorList>
            <person name="Mao J.F."/>
        </authorList>
    </citation>
    <scope>NUCLEOTIDE SEQUENCE</scope>
    <source>
        <strain evidence="1">Huo1</strain>
        <tissue evidence="1">Leaf</tissue>
    </source>
</reference>
<dbReference type="GO" id="GO:0007021">
    <property type="term" value="P:tubulin complex assembly"/>
    <property type="evidence" value="ECO:0007669"/>
    <property type="project" value="InterPro"/>
</dbReference>
<gene>
    <name evidence="1" type="ORF">SASPL_110904</name>
</gene>
<accession>A0A8X9A1X0</accession>
<comment type="caution">
    <text evidence="1">The sequence shown here is derived from an EMBL/GenBank/DDBJ whole genome shotgun (WGS) entry which is preliminary data.</text>
</comment>
<reference evidence="1" key="2">
    <citation type="submission" date="2020-08" db="EMBL/GenBank/DDBJ databases">
        <title>Plant Genome Project.</title>
        <authorList>
            <person name="Zhang R.-G."/>
        </authorList>
    </citation>
    <scope>NUCLEOTIDE SEQUENCE</scope>
    <source>
        <strain evidence="1">Huo1</strain>
        <tissue evidence="1">Leaf</tissue>
    </source>
</reference>
<sequence>MENVLGESRKMITDCLKSLVAALSDLKGTLVEVESSGQKEVQRLMILGAPLQMLIRYFNLRRLAGSTGVYSL</sequence>
<name>A0A8X9A1X0_SALSN</name>
<evidence type="ECO:0000313" key="2">
    <source>
        <dbReference type="Proteomes" id="UP000298416"/>
    </source>
</evidence>